<reference evidence="2 3" key="1">
    <citation type="journal article" date="2024" name="G3 (Bethesda)">
        <title>Genome assembly of Hibiscus sabdariffa L. provides insights into metabolisms of medicinal natural products.</title>
        <authorList>
            <person name="Kim T."/>
        </authorList>
    </citation>
    <scope>NUCLEOTIDE SEQUENCE [LARGE SCALE GENOMIC DNA]</scope>
    <source>
        <strain evidence="2">TK-2024</strain>
        <tissue evidence="2">Old leaves</tissue>
    </source>
</reference>
<gene>
    <name evidence="2" type="ORF">V6N12_044951</name>
</gene>
<keyword evidence="3" id="KW-1185">Reference proteome</keyword>
<feature type="compositionally biased region" description="Basic and acidic residues" evidence="1">
    <location>
        <begin position="63"/>
        <end position="76"/>
    </location>
</feature>
<comment type="caution">
    <text evidence="2">The sequence shown here is derived from an EMBL/GenBank/DDBJ whole genome shotgun (WGS) entry which is preliminary data.</text>
</comment>
<name>A0ABR2G1I5_9ROSI</name>
<protein>
    <submittedName>
        <fullName evidence="2">Uncharacterized protein</fullName>
    </submittedName>
</protein>
<evidence type="ECO:0000256" key="1">
    <source>
        <dbReference type="SAM" id="MobiDB-lite"/>
    </source>
</evidence>
<evidence type="ECO:0000313" key="2">
    <source>
        <dbReference type="EMBL" id="KAK8592858.1"/>
    </source>
</evidence>
<feature type="region of interest" description="Disordered" evidence="1">
    <location>
        <begin position="54"/>
        <end position="76"/>
    </location>
</feature>
<proteinExistence type="predicted"/>
<dbReference type="Proteomes" id="UP001472677">
    <property type="component" value="Unassembled WGS sequence"/>
</dbReference>
<sequence>MLTDGFKFQIPGSRPNKGPMIEYQDKIGLRAVKLPSADAVVVRRTLLVTLMQNPRGLPGINESPEHSDKGRPTGLQ</sequence>
<dbReference type="EMBL" id="JBBPBM010000003">
    <property type="protein sequence ID" value="KAK8592858.1"/>
    <property type="molecule type" value="Genomic_DNA"/>
</dbReference>
<evidence type="ECO:0000313" key="3">
    <source>
        <dbReference type="Proteomes" id="UP001472677"/>
    </source>
</evidence>
<accession>A0ABR2G1I5</accession>
<organism evidence="2 3">
    <name type="scientific">Hibiscus sabdariffa</name>
    <name type="common">roselle</name>
    <dbReference type="NCBI Taxonomy" id="183260"/>
    <lineage>
        <taxon>Eukaryota</taxon>
        <taxon>Viridiplantae</taxon>
        <taxon>Streptophyta</taxon>
        <taxon>Embryophyta</taxon>
        <taxon>Tracheophyta</taxon>
        <taxon>Spermatophyta</taxon>
        <taxon>Magnoliopsida</taxon>
        <taxon>eudicotyledons</taxon>
        <taxon>Gunneridae</taxon>
        <taxon>Pentapetalae</taxon>
        <taxon>rosids</taxon>
        <taxon>malvids</taxon>
        <taxon>Malvales</taxon>
        <taxon>Malvaceae</taxon>
        <taxon>Malvoideae</taxon>
        <taxon>Hibiscus</taxon>
    </lineage>
</organism>